<evidence type="ECO:0000256" key="9">
    <source>
        <dbReference type="PIRNR" id="PIRNR011789"/>
    </source>
</evidence>
<evidence type="ECO:0000256" key="3">
    <source>
        <dbReference type="ARBA" id="ARBA00012573"/>
    </source>
</evidence>
<comment type="function">
    <text evidence="9">Constitutes one of the two catalytic subunit of the tRNA-splicing endonuclease complex, a complex responsible for identification and cleavage of the splice sites in pre-tRNA. It cleaves pre-tRNA at the 5'- and 3'-splice sites to release the intron. The products are an intron and two tRNA half-molecules bearing 2',3'-cyclic phosphate and 5'-OH termini. There are no conserved sequences at the splice sites, but the intron is invariably located at the same site in the gene, placing the splice sites an invariant distance from the constant structural features of the tRNA body.</text>
</comment>
<feature type="domain" description="tRNA intron endonuclease N-terminal" evidence="13">
    <location>
        <begin position="305"/>
        <end position="339"/>
    </location>
</feature>
<keyword evidence="4" id="KW-0507">mRNA processing</keyword>
<dbReference type="OMA" id="LWRRWNP"/>
<dbReference type="InterPro" id="IPR006677">
    <property type="entry name" value="tRNA_intron_Endonuc_cat-like"/>
</dbReference>
<dbReference type="Ensembl" id="ENSPNAT00000012044.2">
    <property type="protein sequence ID" value="ENSPNAP00000001504.1"/>
    <property type="gene ID" value="ENSPNAG00000008203.2"/>
</dbReference>
<evidence type="ECO:0000256" key="5">
    <source>
        <dbReference type="ARBA" id="ARBA00022694"/>
    </source>
</evidence>
<dbReference type="Proteomes" id="UP001501920">
    <property type="component" value="Chromosome 21"/>
</dbReference>
<dbReference type="AlphaFoldDB" id="A0A3B4BSP6"/>
<dbReference type="GeneTree" id="ENSGT00390000013266"/>
<organism evidence="14 15">
    <name type="scientific">Pygocentrus nattereri</name>
    <name type="common">Red-bellied piranha</name>
    <dbReference type="NCBI Taxonomy" id="42514"/>
    <lineage>
        <taxon>Eukaryota</taxon>
        <taxon>Metazoa</taxon>
        <taxon>Chordata</taxon>
        <taxon>Craniata</taxon>
        <taxon>Vertebrata</taxon>
        <taxon>Euteleostomi</taxon>
        <taxon>Actinopterygii</taxon>
        <taxon>Neopterygii</taxon>
        <taxon>Teleostei</taxon>
        <taxon>Ostariophysi</taxon>
        <taxon>Characiformes</taxon>
        <taxon>Characoidei</taxon>
        <taxon>Pygocentrus</taxon>
    </lineage>
</organism>
<comment type="subcellular location">
    <subcellularLocation>
        <location evidence="1 9">Nucleus</location>
    </subcellularLocation>
</comment>
<dbReference type="SUPFAM" id="SSF53032">
    <property type="entry name" value="tRNA-intron endonuclease catalytic domain-like"/>
    <property type="match status" value="1"/>
</dbReference>
<dbReference type="STRING" id="42514.ENSPNAP00000001504"/>
<dbReference type="OrthoDB" id="10249562at2759"/>
<protein>
    <recommendedName>
        <fullName evidence="8 9">tRNA-splicing endonuclease subunit Sen2</fullName>
        <ecNumber evidence="3 9">4.6.1.16</ecNumber>
    </recommendedName>
</protein>
<accession>A0A3B4BSP6</accession>
<evidence type="ECO:0000259" key="12">
    <source>
        <dbReference type="Pfam" id="PF01974"/>
    </source>
</evidence>
<dbReference type="Gene3D" id="3.40.1350.10">
    <property type="match status" value="1"/>
</dbReference>
<dbReference type="GO" id="GO:0000379">
    <property type="term" value="P:tRNA-type intron splice site recognition and cleavage"/>
    <property type="evidence" value="ECO:0007669"/>
    <property type="project" value="TreeGrafter"/>
</dbReference>
<evidence type="ECO:0000256" key="8">
    <source>
        <dbReference type="ARBA" id="ARBA00071058"/>
    </source>
</evidence>
<dbReference type="Pfam" id="PF01974">
    <property type="entry name" value="tRNA_int_endo"/>
    <property type="match status" value="1"/>
</dbReference>
<dbReference type="GO" id="GO:0000213">
    <property type="term" value="F:tRNA-intron lyase activity"/>
    <property type="evidence" value="ECO:0007669"/>
    <property type="project" value="UniProtKB-UniRule"/>
</dbReference>
<feature type="active site" evidence="10">
    <location>
        <position position="379"/>
    </location>
</feature>
<evidence type="ECO:0000259" key="13">
    <source>
        <dbReference type="Pfam" id="PF02778"/>
    </source>
</evidence>
<feature type="active site" evidence="10">
    <location>
        <position position="426"/>
    </location>
</feature>
<dbReference type="InterPro" id="IPR006676">
    <property type="entry name" value="tRNA_splic"/>
</dbReference>
<reference evidence="14" key="2">
    <citation type="submission" date="2025-08" db="UniProtKB">
        <authorList>
            <consortium name="Ensembl"/>
        </authorList>
    </citation>
    <scope>IDENTIFICATION</scope>
</reference>
<dbReference type="CTD" id="80746"/>
<name>A0A3B4BSP6_PYGNA</name>
<reference evidence="14" key="3">
    <citation type="submission" date="2025-09" db="UniProtKB">
        <authorList>
            <consortium name="Ensembl"/>
        </authorList>
    </citation>
    <scope>IDENTIFICATION</scope>
</reference>
<feature type="active site" evidence="10">
    <location>
        <position position="387"/>
    </location>
</feature>
<evidence type="ECO:0000256" key="6">
    <source>
        <dbReference type="ARBA" id="ARBA00023239"/>
    </source>
</evidence>
<feature type="compositionally biased region" description="Basic and acidic residues" evidence="11">
    <location>
        <begin position="138"/>
        <end position="152"/>
    </location>
</feature>
<keyword evidence="7 9" id="KW-0539">Nucleus</keyword>
<dbReference type="GO" id="GO:0003676">
    <property type="term" value="F:nucleic acid binding"/>
    <property type="evidence" value="ECO:0007669"/>
    <property type="project" value="InterPro"/>
</dbReference>
<dbReference type="Pfam" id="PF02778">
    <property type="entry name" value="tRNA_int_endo_N"/>
    <property type="match status" value="1"/>
</dbReference>
<keyword evidence="15" id="KW-1185">Reference proteome</keyword>
<evidence type="ECO:0000256" key="10">
    <source>
        <dbReference type="PIRSR" id="PIRSR011789-1"/>
    </source>
</evidence>
<comment type="similarity">
    <text evidence="2 9">Belongs to the tRNA-intron endonuclease family.</text>
</comment>
<dbReference type="EC" id="4.6.1.16" evidence="3 9"/>
<dbReference type="GO" id="GO:0006397">
    <property type="term" value="P:mRNA processing"/>
    <property type="evidence" value="ECO:0007669"/>
    <property type="project" value="UniProtKB-KW"/>
</dbReference>
<sequence length="475" mass="54243">MEAVFQAPKRRSKVYESFESPLPVPITKEASLPQSLIYKAEVINQHVIVREPDHIQALYGKGYFGKGVLSRSRPEHSISDRWENIGDKYLPVIPLSKYQKHMTWAHSALLSQGLDEEVASQVLQKLTLPVELNLRGEHSEEHVEEQVGHQKSPELASFQAPSSDSLSQDQLMEDVAAAEDINDERKDLECPEAKIPRRQGDPLYDPLAELYSQEPEQVDPNALAKVKCKRHDDWIVHCGCRLDESQMMSVLFKSGSEGFYPSAARGYVLVEEPSEEDSGDPIHDNISKVRTGRLVCRINPFNMMEYLQLSYEEAFFLVYALGCLSVYYDGEPLSVLQVWQMFCSVQSNFETTYAAYHYFRSKGWVPKSGIKYGTDLLLYRKGPPFYHASYSVVVERVDESFQGTPLRPFSWRSLAALSRTTGNVSKELMLCYVIMPSDMKTEETSTPEFLKRVKVQELIVSRWISSRERTEQDDL</sequence>
<evidence type="ECO:0000256" key="11">
    <source>
        <dbReference type="SAM" id="MobiDB-lite"/>
    </source>
</evidence>
<reference evidence="14 15" key="1">
    <citation type="submission" date="2020-10" db="EMBL/GenBank/DDBJ databases">
        <title>Pygocentrus nattereri (red-bellied piranha) genome, fPygNat1, primary haplotype.</title>
        <authorList>
            <person name="Myers G."/>
            <person name="Meyer A."/>
            <person name="Karagic N."/>
            <person name="Pippel M."/>
            <person name="Winkler S."/>
            <person name="Tracey A."/>
            <person name="Wood J."/>
            <person name="Formenti G."/>
            <person name="Howe K."/>
            <person name="Fedrigo O."/>
            <person name="Jarvis E.D."/>
        </authorList>
    </citation>
    <scope>NUCLEOTIDE SEQUENCE [LARGE SCALE GENOMIC DNA]</scope>
</reference>
<feature type="region of interest" description="Disordered" evidence="11">
    <location>
        <begin position="138"/>
        <end position="166"/>
    </location>
</feature>
<dbReference type="InterPro" id="IPR011856">
    <property type="entry name" value="tRNA_endonuc-like_dom_sf"/>
</dbReference>
<keyword evidence="6 9" id="KW-0456">Lyase</keyword>
<dbReference type="PANTHER" id="PTHR21227:SF0">
    <property type="entry name" value="TRNA-SPLICING ENDONUCLEASE SUBUNIT SEN2"/>
    <property type="match status" value="1"/>
</dbReference>
<dbReference type="PANTHER" id="PTHR21227">
    <property type="entry name" value="TRNA-SPLICING ENDONUCLEASE SUBUNIT SEN2"/>
    <property type="match status" value="1"/>
</dbReference>
<dbReference type="CDD" id="cd22363">
    <property type="entry name" value="tRNA-intron_lyase_C"/>
    <property type="match status" value="1"/>
</dbReference>
<evidence type="ECO:0000256" key="7">
    <source>
        <dbReference type="ARBA" id="ARBA00023242"/>
    </source>
</evidence>
<dbReference type="FunFam" id="3.40.1350.10:FF:000001">
    <property type="entry name" value="tRNA-splicing endonuclease subunit Sen2"/>
    <property type="match status" value="1"/>
</dbReference>
<evidence type="ECO:0000256" key="1">
    <source>
        <dbReference type="ARBA" id="ARBA00004123"/>
    </source>
</evidence>
<evidence type="ECO:0000313" key="14">
    <source>
        <dbReference type="Ensembl" id="ENSPNAP00000001504.1"/>
    </source>
</evidence>
<evidence type="ECO:0000256" key="2">
    <source>
        <dbReference type="ARBA" id="ARBA00008078"/>
    </source>
</evidence>
<dbReference type="GeneID" id="108431546"/>
<proteinExistence type="inferred from homology"/>
<dbReference type="PIRSF" id="PIRSF011789">
    <property type="entry name" value="tRNA_splic_SEN2"/>
    <property type="match status" value="1"/>
</dbReference>
<dbReference type="InterPro" id="IPR006678">
    <property type="entry name" value="tRNA_intron_Endonuc_N"/>
</dbReference>
<dbReference type="InterPro" id="IPR036167">
    <property type="entry name" value="tRNA_intron_Endo_cat-like_sf"/>
</dbReference>
<evidence type="ECO:0000313" key="15">
    <source>
        <dbReference type="Proteomes" id="UP001501920"/>
    </source>
</evidence>
<dbReference type="RefSeq" id="XP_017560266.1">
    <property type="nucleotide sequence ID" value="XM_017704777.1"/>
</dbReference>
<dbReference type="NCBIfam" id="TIGR00324">
    <property type="entry name" value="endA"/>
    <property type="match status" value="1"/>
</dbReference>
<dbReference type="InterPro" id="IPR016589">
    <property type="entry name" value="tRNA_splic_SEN2"/>
</dbReference>
<evidence type="ECO:0000256" key="4">
    <source>
        <dbReference type="ARBA" id="ARBA00022664"/>
    </source>
</evidence>
<keyword evidence="5 9" id="KW-0819">tRNA processing</keyword>
<dbReference type="GO" id="GO:0000214">
    <property type="term" value="C:tRNA-intron endonuclease complex"/>
    <property type="evidence" value="ECO:0007669"/>
    <property type="project" value="UniProtKB-UniRule"/>
</dbReference>
<gene>
    <name evidence="14" type="primary">TSEN2</name>
</gene>
<dbReference type="GO" id="GO:0005737">
    <property type="term" value="C:cytoplasm"/>
    <property type="evidence" value="ECO:0007669"/>
    <property type="project" value="TreeGrafter"/>
</dbReference>
<dbReference type="RefSeq" id="XP_017560265.1">
    <property type="nucleotide sequence ID" value="XM_017704776.1"/>
</dbReference>
<feature type="domain" description="tRNA intron endonuclease catalytic" evidence="12">
    <location>
        <begin position="349"/>
        <end position="433"/>
    </location>
</feature>